<dbReference type="Proteomes" id="UP001431783">
    <property type="component" value="Unassembled WGS sequence"/>
</dbReference>
<sequence>MVQYGANNLLHKMFASDQKILLILRQEFSLELDVLNVKRSTGTFLFDNEMLDAIFNNTNSRIRVKTADCQDPTKNNYMKECDHNELMAFFGLLFIAGVQRSGRQNLSDLWV</sequence>
<gene>
    <name evidence="2" type="ORF">WA026_017420</name>
</gene>
<evidence type="ECO:0000313" key="2">
    <source>
        <dbReference type="EMBL" id="KAK9891937.1"/>
    </source>
</evidence>
<evidence type="ECO:0000313" key="3">
    <source>
        <dbReference type="Proteomes" id="UP001431783"/>
    </source>
</evidence>
<organism evidence="2 3">
    <name type="scientific">Henosepilachna vigintioctopunctata</name>
    <dbReference type="NCBI Taxonomy" id="420089"/>
    <lineage>
        <taxon>Eukaryota</taxon>
        <taxon>Metazoa</taxon>
        <taxon>Ecdysozoa</taxon>
        <taxon>Arthropoda</taxon>
        <taxon>Hexapoda</taxon>
        <taxon>Insecta</taxon>
        <taxon>Pterygota</taxon>
        <taxon>Neoptera</taxon>
        <taxon>Endopterygota</taxon>
        <taxon>Coleoptera</taxon>
        <taxon>Polyphaga</taxon>
        <taxon>Cucujiformia</taxon>
        <taxon>Coccinelloidea</taxon>
        <taxon>Coccinellidae</taxon>
        <taxon>Epilachninae</taxon>
        <taxon>Epilachnini</taxon>
        <taxon>Henosepilachna</taxon>
    </lineage>
</organism>
<proteinExistence type="predicted"/>
<protein>
    <recommendedName>
        <fullName evidence="1">PiggyBac transposable element-derived protein domain-containing protein</fullName>
    </recommendedName>
</protein>
<feature type="domain" description="PiggyBac transposable element-derived protein" evidence="1">
    <location>
        <begin position="45"/>
        <end position="110"/>
    </location>
</feature>
<name>A0AAW1VFZ5_9CUCU</name>
<dbReference type="AlphaFoldDB" id="A0AAW1VFZ5"/>
<evidence type="ECO:0000259" key="1">
    <source>
        <dbReference type="Pfam" id="PF13843"/>
    </source>
</evidence>
<accession>A0AAW1VFZ5</accession>
<dbReference type="EMBL" id="JARQZJ010000131">
    <property type="protein sequence ID" value="KAK9891937.1"/>
    <property type="molecule type" value="Genomic_DNA"/>
</dbReference>
<dbReference type="Pfam" id="PF13843">
    <property type="entry name" value="DDE_Tnp_1_7"/>
    <property type="match status" value="1"/>
</dbReference>
<dbReference type="InterPro" id="IPR029526">
    <property type="entry name" value="PGBD"/>
</dbReference>
<comment type="caution">
    <text evidence="2">The sequence shown here is derived from an EMBL/GenBank/DDBJ whole genome shotgun (WGS) entry which is preliminary data.</text>
</comment>
<reference evidence="2 3" key="1">
    <citation type="submission" date="2023-03" db="EMBL/GenBank/DDBJ databases">
        <title>Genome insight into feeding habits of ladybird beetles.</title>
        <authorList>
            <person name="Li H.-S."/>
            <person name="Huang Y.-H."/>
            <person name="Pang H."/>
        </authorList>
    </citation>
    <scope>NUCLEOTIDE SEQUENCE [LARGE SCALE GENOMIC DNA]</scope>
    <source>
        <strain evidence="2">SYSU_2023b</strain>
        <tissue evidence="2">Whole body</tissue>
    </source>
</reference>
<keyword evidence="3" id="KW-1185">Reference proteome</keyword>